<dbReference type="AlphaFoldDB" id="A0A380MMN9"/>
<gene>
    <name evidence="1" type="primary">yqeY</name>
    <name evidence="1" type="ORF">NCTC13337_00279</name>
</gene>
<reference evidence="1 2" key="1">
    <citation type="submission" date="2018-06" db="EMBL/GenBank/DDBJ databases">
        <authorList>
            <consortium name="Pathogen Informatics"/>
            <person name="Doyle S."/>
        </authorList>
    </citation>
    <scope>NUCLEOTIDE SEQUENCE [LARGE SCALE GENOMIC DNA]</scope>
    <source>
        <strain evidence="1 2">NCTC13337</strain>
    </source>
</reference>
<organism evidence="1 2">
    <name type="scientific">Suttonella ornithocola</name>
    <dbReference type="NCBI Taxonomy" id="279832"/>
    <lineage>
        <taxon>Bacteria</taxon>
        <taxon>Pseudomonadati</taxon>
        <taxon>Pseudomonadota</taxon>
        <taxon>Gammaproteobacteria</taxon>
        <taxon>Cardiobacteriales</taxon>
        <taxon>Cardiobacteriaceae</taxon>
        <taxon>Suttonella</taxon>
    </lineage>
</organism>
<dbReference type="RefSeq" id="WP_072577611.1">
    <property type="nucleotide sequence ID" value="NZ_LWHB01000237.1"/>
</dbReference>
<dbReference type="InterPro" id="IPR023168">
    <property type="entry name" value="GatB_Yqey_C_2"/>
</dbReference>
<dbReference type="InterPro" id="IPR003789">
    <property type="entry name" value="Asn/Gln_tRNA_amidoTrase-B-like"/>
</dbReference>
<dbReference type="Pfam" id="PF09424">
    <property type="entry name" value="YqeY"/>
    <property type="match status" value="1"/>
</dbReference>
<dbReference type="Gene3D" id="1.10.1510.10">
    <property type="entry name" value="Uncharacterised protein YqeY/AIM41 PF09424, N-terminal domain"/>
    <property type="match status" value="1"/>
</dbReference>
<dbReference type="InterPro" id="IPR042184">
    <property type="entry name" value="YqeY/Aim41_N"/>
</dbReference>
<dbReference type="InterPro" id="IPR019004">
    <property type="entry name" value="YqeY/Aim41"/>
</dbReference>
<sequence>MSIQDNVQTAIKEAMRAKDKEALQTLRMISAAFKQIQVDKQLEITDEVALNELVRQVKQRQDAARQFHETGREDLAEKEEAEIKIIQQFLPQALTKEEMQAHVDKVLADSGLPCEIASLGKLMPQLKNDLQGRADMTEVSQYLRQKLQSA</sequence>
<evidence type="ECO:0000313" key="1">
    <source>
        <dbReference type="EMBL" id="SUO93518.1"/>
    </source>
</evidence>
<keyword evidence="2" id="KW-1185">Reference proteome</keyword>
<protein>
    <submittedName>
        <fullName evidence="1">Uncharacterized conserved protein</fullName>
    </submittedName>
</protein>
<dbReference type="Proteomes" id="UP000254601">
    <property type="component" value="Unassembled WGS sequence"/>
</dbReference>
<dbReference type="PANTHER" id="PTHR28055">
    <property type="entry name" value="ALTERED INHERITANCE OF MITOCHONDRIA PROTEIN 41, MITOCHONDRIAL"/>
    <property type="match status" value="1"/>
</dbReference>
<proteinExistence type="predicted"/>
<dbReference type="PANTHER" id="PTHR28055:SF1">
    <property type="entry name" value="ALTERED INHERITANCE OF MITOCHONDRIA PROTEIN 41, MITOCHONDRIAL"/>
    <property type="match status" value="1"/>
</dbReference>
<dbReference type="EMBL" id="UHIC01000001">
    <property type="protein sequence ID" value="SUO93518.1"/>
    <property type="molecule type" value="Genomic_DNA"/>
</dbReference>
<dbReference type="Gene3D" id="1.10.10.410">
    <property type="match status" value="1"/>
</dbReference>
<dbReference type="SUPFAM" id="SSF89095">
    <property type="entry name" value="GatB/YqeY motif"/>
    <property type="match status" value="1"/>
</dbReference>
<dbReference type="GO" id="GO:0016884">
    <property type="term" value="F:carbon-nitrogen ligase activity, with glutamine as amido-N-donor"/>
    <property type="evidence" value="ECO:0007669"/>
    <property type="project" value="InterPro"/>
</dbReference>
<dbReference type="OrthoDB" id="9788127at2"/>
<name>A0A380MMN9_9GAMM</name>
<evidence type="ECO:0000313" key="2">
    <source>
        <dbReference type="Proteomes" id="UP000254601"/>
    </source>
</evidence>
<accession>A0A380MMN9</accession>